<dbReference type="Pfam" id="PF00512">
    <property type="entry name" value="HisKA"/>
    <property type="match status" value="1"/>
</dbReference>
<evidence type="ECO:0000256" key="4">
    <source>
        <dbReference type="ARBA" id="ARBA00023012"/>
    </source>
</evidence>
<dbReference type="SUPFAM" id="SSF52172">
    <property type="entry name" value="CheY-like"/>
    <property type="match status" value="1"/>
</dbReference>
<dbReference type="InterPro" id="IPR003661">
    <property type="entry name" value="HisK_dim/P_dom"/>
</dbReference>
<comment type="catalytic activity">
    <reaction evidence="1">
        <text>ATP + protein L-histidine = ADP + protein N-phospho-L-histidine.</text>
        <dbReference type="EC" id="2.7.13.3"/>
    </reaction>
</comment>
<keyword evidence="7" id="KW-0812">Transmembrane</keyword>
<keyword evidence="7" id="KW-0472">Membrane</keyword>
<keyword evidence="11" id="KW-1185">Reference proteome</keyword>
<evidence type="ECO:0000256" key="7">
    <source>
        <dbReference type="SAM" id="Phobius"/>
    </source>
</evidence>
<dbReference type="SMART" id="SM00448">
    <property type="entry name" value="REC"/>
    <property type="match status" value="1"/>
</dbReference>
<dbReference type="InterPro" id="IPR036097">
    <property type="entry name" value="HisK_dim/P_sf"/>
</dbReference>
<dbReference type="SMART" id="SM00387">
    <property type="entry name" value="HATPase_c"/>
    <property type="match status" value="1"/>
</dbReference>
<dbReference type="STRING" id="1178825.SAMN05216261_2693"/>
<dbReference type="CDD" id="cd00082">
    <property type="entry name" value="HisKA"/>
    <property type="match status" value="1"/>
</dbReference>
<keyword evidence="7" id="KW-1133">Transmembrane helix</keyword>
<dbReference type="RefSeq" id="WP_019387858.1">
    <property type="nucleotide sequence ID" value="NZ_ALIH01000008.1"/>
</dbReference>
<dbReference type="OrthoDB" id="4457677at2"/>
<organism evidence="10 11">
    <name type="scientific">Algibacter luteus</name>
    <dbReference type="NCBI Taxonomy" id="1178825"/>
    <lineage>
        <taxon>Bacteria</taxon>
        <taxon>Pseudomonadati</taxon>
        <taxon>Bacteroidota</taxon>
        <taxon>Flavobacteriia</taxon>
        <taxon>Flavobacteriales</taxon>
        <taxon>Flavobacteriaceae</taxon>
        <taxon>Algibacter</taxon>
    </lineage>
</organism>
<dbReference type="EMBL" id="FQYK01000007">
    <property type="protein sequence ID" value="SHJ06826.1"/>
    <property type="molecule type" value="Genomic_DNA"/>
</dbReference>
<dbReference type="CDD" id="cd17546">
    <property type="entry name" value="REC_hyHK_CKI1_RcsC-like"/>
    <property type="match status" value="1"/>
</dbReference>
<keyword evidence="4" id="KW-0902">Two-component regulatory system</keyword>
<dbReference type="Pfam" id="PF13424">
    <property type="entry name" value="TPR_12"/>
    <property type="match status" value="1"/>
</dbReference>
<dbReference type="PROSITE" id="PS50005">
    <property type="entry name" value="TPR"/>
    <property type="match status" value="1"/>
</dbReference>
<dbReference type="InterPro" id="IPR019734">
    <property type="entry name" value="TPR_rpt"/>
</dbReference>
<dbReference type="PRINTS" id="PR00344">
    <property type="entry name" value="BCTRLSENSOR"/>
</dbReference>
<evidence type="ECO:0000256" key="1">
    <source>
        <dbReference type="ARBA" id="ARBA00000085"/>
    </source>
</evidence>
<reference evidence="10 11" key="1">
    <citation type="submission" date="2016-11" db="EMBL/GenBank/DDBJ databases">
        <authorList>
            <person name="Jaros S."/>
            <person name="Januszkiewicz K."/>
            <person name="Wedrychowicz H."/>
        </authorList>
    </citation>
    <scope>NUCLEOTIDE SEQUENCE [LARGE SCALE GENOMIC DNA]</scope>
    <source>
        <strain evidence="10 11">CGMCC 1.12213</strain>
    </source>
</reference>
<dbReference type="Pfam" id="PF02518">
    <property type="entry name" value="HATPase_c"/>
    <property type="match status" value="1"/>
</dbReference>
<dbReference type="Gene3D" id="3.30.565.10">
    <property type="entry name" value="Histidine kinase-like ATPase, C-terminal domain"/>
    <property type="match status" value="1"/>
</dbReference>
<dbReference type="Gene3D" id="3.40.50.2300">
    <property type="match status" value="1"/>
</dbReference>
<evidence type="ECO:0000313" key="11">
    <source>
        <dbReference type="Proteomes" id="UP000184396"/>
    </source>
</evidence>
<feature type="domain" description="Histidine kinase" evidence="8">
    <location>
        <begin position="378"/>
        <end position="599"/>
    </location>
</feature>
<evidence type="ECO:0000313" key="10">
    <source>
        <dbReference type="EMBL" id="SHJ06826.1"/>
    </source>
</evidence>
<accession>A0A1M6GA72</accession>
<dbReference type="PROSITE" id="PS50110">
    <property type="entry name" value="RESPONSE_REGULATORY"/>
    <property type="match status" value="1"/>
</dbReference>
<proteinExistence type="predicted"/>
<evidence type="ECO:0000256" key="5">
    <source>
        <dbReference type="PROSITE-ProRule" id="PRU00169"/>
    </source>
</evidence>
<dbReference type="AlphaFoldDB" id="A0A1M6GA72"/>
<dbReference type="InterPro" id="IPR011990">
    <property type="entry name" value="TPR-like_helical_dom_sf"/>
</dbReference>
<feature type="transmembrane region" description="Helical" evidence="7">
    <location>
        <begin position="322"/>
        <end position="341"/>
    </location>
</feature>
<feature type="modified residue" description="4-aspartylphosphate" evidence="5">
    <location>
        <position position="674"/>
    </location>
</feature>
<keyword evidence="3 5" id="KW-0597">Phosphoprotein</keyword>
<dbReference type="InterPro" id="IPR005467">
    <property type="entry name" value="His_kinase_dom"/>
</dbReference>
<dbReference type="PROSITE" id="PS50109">
    <property type="entry name" value="HIS_KIN"/>
    <property type="match status" value="1"/>
</dbReference>
<dbReference type="SUPFAM" id="SSF48452">
    <property type="entry name" value="TPR-like"/>
    <property type="match status" value="1"/>
</dbReference>
<evidence type="ECO:0000259" key="9">
    <source>
        <dbReference type="PROSITE" id="PS50110"/>
    </source>
</evidence>
<dbReference type="SMART" id="SM00028">
    <property type="entry name" value="TPR"/>
    <property type="match status" value="3"/>
</dbReference>
<dbReference type="InterPro" id="IPR036890">
    <property type="entry name" value="HATPase_C_sf"/>
</dbReference>
<evidence type="ECO:0000256" key="2">
    <source>
        <dbReference type="ARBA" id="ARBA00012438"/>
    </source>
</evidence>
<dbReference type="PANTHER" id="PTHR45339:SF1">
    <property type="entry name" value="HYBRID SIGNAL TRANSDUCTION HISTIDINE KINASE J"/>
    <property type="match status" value="1"/>
</dbReference>
<feature type="repeat" description="TPR" evidence="6">
    <location>
        <begin position="68"/>
        <end position="101"/>
    </location>
</feature>
<dbReference type="Pfam" id="PF00072">
    <property type="entry name" value="Response_reg"/>
    <property type="match status" value="1"/>
</dbReference>
<dbReference type="EC" id="2.7.13.3" evidence="2"/>
<gene>
    <name evidence="10" type="ORF">SAMN05216261_2693</name>
</gene>
<dbReference type="GO" id="GO:0000155">
    <property type="term" value="F:phosphorelay sensor kinase activity"/>
    <property type="evidence" value="ECO:0007669"/>
    <property type="project" value="InterPro"/>
</dbReference>
<dbReference type="CDD" id="cd16922">
    <property type="entry name" value="HATPase_EvgS-ArcB-TorS-like"/>
    <property type="match status" value="1"/>
</dbReference>
<evidence type="ECO:0000259" key="8">
    <source>
        <dbReference type="PROSITE" id="PS50109"/>
    </source>
</evidence>
<dbReference type="InterPro" id="IPR004358">
    <property type="entry name" value="Sig_transdc_His_kin-like_C"/>
</dbReference>
<dbReference type="InterPro" id="IPR003594">
    <property type="entry name" value="HATPase_dom"/>
</dbReference>
<evidence type="ECO:0000256" key="3">
    <source>
        <dbReference type="ARBA" id="ARBA00022553"/>
    </source>
</evidence>
<feature type="domain" description="Response regulatory" evidence="9">
    <location>
        <begin position="625"/>
        <end position="739"/>
    </location>
</feature>
<dbReference type="InterPro" id="IPR011006">
    <property type="entry name" value="CheY-like_superfamily"/>
</dbReference>
<keyword evidence="6" id="KW-0802">TPR repeat</keyword>
<dbReference type="SUPFAM" id="SSF47384">
    <property type="entry name" value="Homodimeric domain of signal transducing histidine kinase"/>
    <property type="match status" value="1"/>
</dbReference>
<dbReference type="PANTHER" id="PTHR45339">
    <property type="entry name" value="HYBRID SIGNAL TRANSDUCTION HISTIDINE KINASE J"/>
    <property type="match status" value="1"/>
</dbReference>
<evidence type="ECO:0000256" key="6">
    <source>
        <dbReference type="PROSITE-ProRule" id="PRU00339"/>
    </source>
</evidence>
<dbReference type="Gene3D" id="1.25.40.10">
    <property type="entry name" value="Tetratricopeptide repeat domain"/>
    <property type="match status" value="1"/>
</dbReference>
<name>A0A1M6GA72_9FLAO</name>
<dbReference type="eggNOG" id="COG2205">
    <property type="taxonomic scope" value="Bacteria"/>
</dbReference>
<dbReference type="FunFam" id="3.30.565.10:FF:000010">
    <property type="entry name" value="Sensor histidine kinase RcsC"/>
    <property type="match status" value="1"/>
</dbReference>
<dbReference type="Proteomes" id="UP000184396">
    <property type="component" value="Unassembled WGS sequence"/>
</dbReference>
<dbReference type="InterPro" id="IPR001789">
    <property type="entry name" value="Sig_transdc_resp-reg_receiver"/>
</dbReference>
<dbReference type="SMART" id="SM00388">
    <property type="entry name" value="HisKA"/>
    <property type="match status" value="1"/>
</dbReference>
<protein>
    <recommendedName>
        <fullName evidence="2">histidine kinase</fullName>
        <ecNumber evidence="2">2.7.13.3</ecNumber>
    </recommendedName>
</protein>
<dbReference type="SUPFAM" id="SSF55874">
    <property type="entry name" value="ATPase domain of HSP90 chaperone/DNA topoisomerase II/histidine kinase"/>
    <property type="match status" value="1"/>
</dbReference>
<sequence length="755" mass="86445">MRINLFICFLFFSILSFGKEDREIIKQIDHINSSALQFYNDDEIVKSFKEFISAKELSDSIQDHYGSATANYNLGNIYFLMENYESAIQYYNSTINVLKPIDDSYLISSSYLNLAKIYREQNIDTKSIQYFEKALKSSVVSKYINELEKEQIQKVFVEARINLCEIYIEKKNFDEALLNLLKLENYLKTNEISSNLKGYYKYIYGVYSAHNELYNSANIKFREAIVLLKEGDQEIDLELLSNVYMQLSISLAKAGKSTEAYITLLEHNSFKDKLLNEEKSRQDLIIKSKFLIEDYKNEAQIANAARIQQVEIANKFKRINTVIFITLFLLIGSIIIIYRSYSQKMKLSKTLKVKNSELELAKDEALKSSELKSKFISNVSHELRTPLYGVVGITSLLLENNSLNTKDKKHLKSLKYSGDYLLNLINDILQVGKMEANKVELKNVSVNLKDMLADIVNSFDYRLEETNNQIEISIDNYVPEYIKCDKVRLSQILINLIGNSVKFTANGIINLRVKLVSLDNKNVGLNFEIEDNGIGISKDKFNMIFDNFCQLEDSNLNYQGTGLGLSITKNLIELFESEIKLESELGVGTKINFEINFELDQNKTKVISDFDSKAEKIEKPEANYNILVAEDNKINQVVTKNLLKKHGYLCTIVENGKEALKEVKNNKYDLILMDINMPVMNGNEATALIRQFNNSIPIVALTAADIEDVEQNCKGIGYSDIIIKPFDNYEFFQVINENIQNAQNNNGDVQLVLAS</sequence>
<dbReference type="Gene3D" id="1.10.287.130">
    <property type="match status" value="1"/>
</dbReference>